<dbReference type="SUPFAM" id="SSF53383">
    <property type="entry name" value="PLP-dependent transferases"/>
    <property type="match status" value="1"/>
</dbReference>
<name>A0A8S9JIA9_BRACR</name>
<dbReference type="PANTHER" id="PTHR11680:SF7">
    <property type="entry name" value="SERINE HYDROXYMETHYLTRANSFERASE 7"/>
    <property type="match status" value="1"/>
</dbReference>
<evidence type="ECO:0000256" key="2">
    <source>
        <dbReference type="ARBA" id="ARBA00001933"/>
    </source>
</evidence>
<organism evidence="5 6">
    <name type="scientific">Brassica cretica</name>
    <name type="common">Mustard</name>
    <dbReference type="NCBI Taxonomy" id="69181"/>
    <lineage>
        <taxon>Eukaryota</taxon>
        <taxon>Viridiplantae</taxon>
        <taxon>Streptophyta</taxon>
        <taxon>Embryophyta</taxon>
        <taxon>Tracheophyta</taxon>
        <taxon>Spermatophyta</taxon>
        <taxon>Magnoliopsida</taxon>
        <taxon>eudicotyledons</taxon>
        <taxon>Gunneridae</taxon>
        <taxon>Pentapetalae</taxon>
        <taxon>rosids</taxon>
        <taxon>malvids</taxon>
        <taxon>Brassicales</taxon>
        <taxon>Brassicaceae</taxon>
        <taxon>Brassiceae</taxon>
        <taxon>Brassica</taxon>
    </lineage>
</organism>
<dbReference type="InterPro" id="IPR039429">
    <property type="entry name" value="SHMT-like_dom"/>
</dbReference>
<dbReference type="GO" id="GO:0005739">
    <property type="term" value="C:mitochondrion"/>
    <property type="evidence" value="ECO:0007669"/>
    <property type="project" value="TreeGrafter"/>
</dbReference>
<evidence type="ECO:0000256" key="3">
    <source>
        <dbReference type="ARBA" id="ARBA00022898"/>
    </source>
</evidence>
<reference evidence="5" key="1">
    <citation type="submission" date="2019-12" db="EMBL/GenBank/DDBJ databases">
        <title>Genome sequencing and annotation of Brassica cretica.</title>
        <authorList>
            <person name="Studholme D.J."/>
            <person name="Sarris P.F."/>
        </authorList>
    </citation>
    <scope>NUCLEOTIDE SEQUENCE</scope>
    <source>
        <strain evidence="5">PFS-001/15</strain>
        <tissue evidence="5">Leaf</tissue>
    </source>
</reference>
<comment type="caution">
    <text evidence="5">The sequence shown here is derived from an EMBL/GenBank/DDBJ whole genome shotgun (WGS) entry which is preliminary data.</text>
</comment>
<evidence type="ECO:0000313" key="5">
    <source>
        <dbReference type="EMBL" id="KAF2582001.1"/>
    </source>
</evidence>
<protein>
    <recommendedName>
        <fullName evidence="4">Serine hydroxymethyltransferase-like domain-containing protein</fullName>
    </recommendedName>
</protein>
<dbReference type="GO" id="GO:0046653">
    <property type="term" value="P:tetrahydrofolate metabolic process"/>
    <property type="evidence" value="ECO:0007669"/>
    <property type="project" value="TreeGrafter"/>
</dbReference>
<comment type="cofactor">
    <cofactor evidence="2">
        <name>pyridoxal 5'-phosphate</name>
        <dbReference type="ChEBI" id="CHEBI:597326"/>
    </cofactor>
</comment>
<keyword evidence="3" id="KW-0663">Pyridoxal phosphate</keyword>
<dbReference type="GO" id="GO:0004372">
    <property type="term" value="F:glycine hydroxymethyltransferase activity"/>
    <property type="evidence" value="ECO:0007669"/>
    <property type="project" value="UniProtKB-EC"/>
</dbReference>
<evidence type="ECO:0000313" key="6">
    <source>
        <dbReference type="Proteomes" id="UP000712281"/>
    </source>
</evidence>
<gene>
    <name evidence="5" type="ORF">F2Q68_00006851</name>
</gene>
<evidence type="ECO:0000259" key="4">
    <source>
        <dbReference type="Pfam" id="PF00464"/>
    </source>
</evidence>
<dbReference type="Pfam" id="PF00464">
    <property type="entry name" value="SHMT"/>
    <property type="match status" value="1"/>
</dbReference>
<dbReference type="Gene3D" id="3.90.1150.10">
    <property type="entry name" value="Aspartate Aminotransferase, domain 1"/>
    <property type="match status" value="1"/>
</dbReference>
<proteinExistence type="predicted"/>
<dbReference type="InterPro" id="IPR015424">
    <property type="entry name" value="PyrdxlP-dep_Trfase"/>
</dbReference>
<dbReference type="InterPro" id="IPR049943">
    <property type="entry name" value="Ser_HO-MeTrfase-like"/>
</dbReference>
<dbReference type="Proteomes" id="UP000712281">
    <property type="component" value="Unassembled WGS sequence"/>
</dbReference>
<dbReference type="GO" id="GO:0030170">
    <property type="term" value="F:pyridoxal phosphate binding"/>
    <property type="evidence" value="ECO:0007669"/>
    <property type="project" value="TreeGrafter"/>
</dbReference>
<feature type="domain" description="Serine hydroxymethyltransferase-like" evidence="4">
    <location>
        <begin position="14"/>
        <end position="86"/>
    </location>
</feature>
<dbReference type="InterPro" id="IPR015422">
    <property type="entry name" value="PyrdxlP-dep_Trfase_small"/>
</dbReference>
<comment type="catalytic activity">
    <reaction evidence="1">
        <text>(6R)-5,10-methylene-5,6,7,8-tetrahydrofolate + glycine + H2O = (6S)-5,6,7,8-tetrahydrofolate + L-serine</text>
        <dbReference type="Rhea" id="RHEA:15481"/>
        <dbReference type="ChEBI" id="CHEBI:15377"/>
        <dbReference type="ChEBI" id="CHEBI:15636"/>
        <dbReference type="ChEBI" id="CHEBI:33384"/>
        <dbReference type="ChEBI" id="CHEBI:57305"/>
        <dbReference type="ChEBI" id="CHEBI:57453"/>
        <dbReference type="EC" id="2.1.2.1"/>
    </reaction>
</comment>
<accession>A0A8S9JIA9</accession>
<evidence type="ECO:0000256" key="1">
    <source>
        <dbReference type="ARBA" id="ARBA00001528"/>
    </source>
</evidence>
<sequence>MIVNVIGATSTLLFFPSLQGGPHNIRIAALAIALKQVAIQENKAYIEQIKKNSQVLASALLRRKCRLVTGGTDNHLLLWDLTPLGTVSSPVSQTESSFESLSDWMLDNASGYYYNQTNGFQYVSYPGFNYNDSIDKTWQEATKSSVPRMVGNMVYRISPVSAALSVGRREFYVLFVEECFDLSSIHRKKEARKSFEKVIKLSEKLKSLVASSRRDIFSVPQNQEICFGDISERE</sequence>
<dbReference type="AlphaFoldDB" id="A0A8S9JIA9"/>
<dbReference type="PANTHER" id="PTHR11680">
    <property type="entry name" value="SERINE HYDROXYMETHYLTRANSFERASE"/>
    <property type="match status" value="1"/>
</dbReference>
<dbReference type="GO" id="GO:0019264">
    <property type="term" value="P:glycine biosynthetic process from serine"/>
    <property type="evidence" value="ECO:0007669"/>
    <property type="project" value="TreeGrafter"/>
</dbReference>
<dbReference type="EMBL" id="QGKW02001660">
    <property type="protein sequence ID" value="KAF2582001.1"/>
    <property type="molecule type" value="Genomic_DNA"/>
</dbReference>